<keyword evidence="1" id="KW-0328">Glycosyltransferase</keyword>
<dbReference type="PANTHER" id="PTHR13778">
    <property type="entry name" value="GLYCOSYLTRANSFERASE 8 DOMAIN-CONTAINING PROTEIN"/>
    <property type="match status" value="1"/>
</dbReference>
<dbReference type="Gene3D" id="3.90.550.10">
    <property type="entry name" value="Spore Coat Polysaccharide Biosynthesis Protein SpsA, Chain A"/>
    <property type="match status" value="1"/>
</dbReference>
<evidence type="ECO:0000313" key="4">
    <source>
        <dbReference type="EMBL" id="MEL3919063.1"/>
    </source>
</evidence>
<organism evidence="4 5">
    <name type="scientific">Aeromonas enteropelogenes</name>
    <name type="common">Aeromonas trota</name>
    <dbReference type="NCBI Taxonomy" id="29489"/>
    <lineage>
        <taxon>Bacteria</taxon>
        <taxon>Pseudomonadati</taxon>
        <taxon>Pseudomonadota</taxon>
        <taxon>Gammaproteobacteria</taxon>
        <taxon>Aeromonadales</taxon>
        <taxon>Aeromonadaceae</taxon>
        <taxon>Aeromonas</taxon>
    </lineage>
</organism>
<keyword evidence="2 4" id="KW-0808">Transferase</keyword>
<dbReference type="Proteomes" id="UP001491613">
    <property type="component" value="Unassembled WGS sequence"/>
</dbReference>
<name>A0ABU9J9N9_AEREN</name>
<dbReference type="CDD" id="cd04194">
    <property type="entry name" value="GT8_A4GalT_like"/>
    <property type="match status" value="1"/>
</dbReference>
<dbReference type="InterPro" id="IPR050748">
    <property type="entry name" value="Glycosyltrans_8_dom-fam"/>
</dbReference>
<dbReference type="Gene3D" id="3.40.50.720">
    <property type="entry name" value="NAD(P)-binding Rossmann-like Domain"/>
    <property type="match status" value="1"/>
</dbReference>
<dbReference type="InterPro" id="IPR029044">
    <property type="entry name" value="Nucleotide-diphossugar_trans"/>
</dbReference>
<dbReference type="EC" id="2.-.-.-" evidence="4"/>
<dbReference type="EMBL" id="JAZDDP010000002">
    <property type="protein sequence ID" value="MEL3919063.1"/>
    <property type="molecule type" value="Genomic_DNA"/>
</dbReference>
<evidence type="ECO:0000256" key="2">
    <source>
        <dbReference type="ARBA" id="ARBA00022679"/>
    </source>
</evidence>
<dbReference type="SUPFAM" id="SSF53448">
    <property type="entry name" value="Nucleotide-diphospho-sugar transferases"/>
    <property type="match status" value="1"/>
</dbReference>
<keyword evidence="5" id="KW-1185">Reference proteome</keyword>
<protein>
    <submittedName>
        <fullName evidence="4">Glycosyltransferase family 8 protein</fullName>
        <ecNumber evidence="4">2.-.-.-</ecNumber>
    </submittedName>
</protein>
<keyword evidence="3" id="KW-0479">Metal-binding</keyword>
<gene>
    <name evidence="4" type="ORF">V1482_06510</name>
</gene>
<comment type="caution">
    <text evidence="4">The sequence shown here is derived from an EMBL/GenBank/DDBJ whole genome shotgun (WGS) entry which is preliminary data.</text>
</comment>
<dbReference type="RefSeq" id="WP_223380347.1">
    <property type="nucleotide sequence ID" value="NZ_CP082887.1"/>
</dbReference>
<dbReference type="GO" id="GO:0016740">
    <property type="term" value="F:transferase activity"/>
    <property type="evidence" value="ECO:0007669"/>
    <property type="project" value="UniProtKB-KW"/>
</dbReference>
<sequence length="369" mass="42730">MRKTIHVAFCIDNTFAIHLAVLIHSLSQHLDQCFKLECHILGRLNEKNRLKLSTLISRNIEIQFHDDFPDYKNIPISSLYNNRLNEVTYYRFAIPEVLYNIDKVLFIDADMIAVGDISPLWSIEMGDAVVAVVSDHILGCDKEKQQERGISSGQYFNAGFMMMDLIKWRKNNISVNAMDLLVANDGFEHNDQDALNIVLENKSLYLEHKWNAQPEYILKDVNITPVLVHFCGQEKPWHVSSIHPYTIQYLSYKEKTPYKGIPLECYLDNDDHQLLKRLLISLPSGGRVAVWGAGQRGRRVCYYLKYMIKNYQLVYIIDKHVQGSYLEVDIKKEIIDDEKIDAIIIASVPYRDEIIKEINAMTTNTFNII</sequence>
<dbReference type="PANTHER" id="PTHR13778:SF47">
    <property type="entry name" value="LIPOPOLYSACCHARIDE 1,3-GALACTOSYLTRANSFERASE"/>
    <property type="match status" value="1"/>
</dbReference>
<evidence type="ECO:0000256" key="3">
    <source>
        <dbReference type="ARBA" id="ARBA00022723"/>
    </source>
</evidence>
<evidence type="ECO:0000256" key="1">
    <source>
        <dbReference type="ARBA" id="ARBA00022676"/>
    </source>
</evidence>
<accession>A0ABU9J9N9</accession>
<proteinExistence type="predicted"/>
<reference evidence="4 5" key="1">
    <citation type="submission" date="2024-01" db="EMBL/GenBank/DDBJ databases">
        <title>Horizontal gene transfer in Aeromonas trota.</title>
        <authorList>
            <person name="Otero Olarra J.E."/>
            <person name="Perez Valdespino A."/>
        </authorList>
    </citation>
    <scope>NUCLEOTIDE SEQUENCE [LARGE SCALE GENOMIC DNA]</scope>
    <source>
        <strain evidence="4 5">9.1</strain>
    </source>
</reference>
<dbReference type="InterPro" id="IPR002495">
    <property type="entry name" value="Glyco_trans_8"/>
</dbReference>
<dbReference type="Pfam" id="PF01501">
    <property type="entry name" value="Glyco_transf_8"/>
    <property type="match status" value="1"/>
</dbReference>
<evidence type="ECO:0000313" key="5">
    <source>
        <dbReference type="Proteomes" id="UP001491613"/>
    </source>
</evidence>